<dbReference type="Proteomes" id="UP001341840">
    <property type="component" value="Unassembled WGS sequence"/>
</dbReference>
<comment type="caution">
    <text evidence="2">The sequence shown here is derived from an EMBL/GenBank/DDBJ whole genome shotgun (WGS) entry which is preliminary data.</text>
</comment>
<gene>
    <name evidence="2" type="ORF">PIB30_084630</name>
</gene>
<keyword evidence="3" id="KW-1185">Reference proteome</keyword>
<evidence type="ECO:0000313" key="2">
    <source>
        <dbReference type="EMBL" id="MED6212564.1"/>
    </source>
</evidence>
<dbReference type="Pfam" id="PF20167">
    <property type="entry name" value="Transposase_32"/>
    <property type="match status" value="1"/>
</dbReference>
<evidence type="ECO:0000313" key="3">
    <source>
        <dbReference type="Proteomes" id="UP001341840"/>
    </source>
</evidence>
<evidence type="ECO:0000259" key="1">
    <source>
        <dbReference type="Pfam" id="PF20167"/>
    </source>
</evidence>
<accession>A0ABU6YTD4</accession>
<sequence>MDTAIKDLLDKIHDVVHWDWSVSVLPIQRTANRVVDLLARRAASLRLRKGSRFRGHSIKDQKDRRGFTHERIVRFEDGEPNFMLERLTELGWGFMYNSILLINIIVVREFYANFSSFTHPHVFLRGKKIPITEDAMCRHLGIPYEPPPFDMDDEYVATVNAHKQGEVNMANVLKIIEREGINWANNPTNETIPERPDNAILNAKATAWHKLTVANVDPKTHVTTFLMEHAILIFILMTQGTVNFPRIMRDIMVKRPPTPGMSFYILCLTLMRRTGTKSKLHILLIVRLHGVPCDRTVLSGRIKIKVKIEISNLRARSKPL</sequence>
<dbReference type="EMBL" id="JASCZI010243034">
    <property type="protein sequence ID" value="MED6212564.1"/>
    <property type="molecule type" value="Genomic_DNA"/>
</dbReference>
<organism evidence="2 3">
    <name type="scientific">Stylosanthes scabra</name>
    <dbReference type="NCBI Taxonomy" id="79078"/>
    <lineage>
        <taxon>Eukaryota</taxon>
        <taxon>Viridiplantae</taxon>
        <taxon>Streptophyta</taxon>
        <taxon>Embryophyta</taxon>
        <taxon>Tracheophyta</taxon>
        <taxon>Spermatophyta</taxon>
        <taxon>Magnoliopsida</taxon>
        <taxon>eudicotyledons</taxon>
        <taxon>Gunneridae</taxon>
        <taxon>Pentapetalae</taxon>
        <taxon>rosids</taxon>
        <taxon>fabids</taxon>
        <taxon>Fabales</taxon>
        <taxon>Fabaceae</taxon>
        <taxon>Papilionoideae</taxon>
        <taxon>50 kb inversion clade</taxon>
        <taxon>dalbergioids sensu lato</taxon>
        <taxon>Dalbergieae</taxon>
        <taxon>Pterocarpus clade</taxon>
        <taxon>Stylosanthes</taxon>
    </lineage>
</organism>
<feature type="domain" description="Putative plant transposon protein" evidence="1">
    <location>
        <begin position="89"/>
        <end position="268"/>
    </location>
</feature>
<proteinExistence type="predicted"/>
<name>A0ABU6YTD4_9FABA</name>
<dbReference type="InterPro" id="IPR046796">
    <property type="entry name" value="Transposase_32_dom"/>
</dbReference>
<reference evidence="2 3" key="1">
    <citation type="journal article" date="2023" name="Plants (Basel)">
        <title>Bridging the Gap: Combining Genomics and Transcriptomics Approaches to Understand Stylosanthes scabra, an Orphan Legume from the Brazilian Caatinga.</title>
        <authorList>
            <person name="Ferreira-Neto J.R.C."/>
            <person name="da Silva M.D."/>
            <person name="Binneck E."/>
            <person name="de Melo N.F."/>
            <person name="da Silva R.H."/>
            <person name="de Melo A.L.T.M."/>
            <person name="Pandolfi V."/>
            <person name="Bustamante F.O."/>
            <person name="Brasileiro-Vidal A.C."/>
            <person name="Benko-Iseppon A.M."/>
        </authorList>
    </citation>
    <scope>NUCLEOTIDE SEQUENCE [LARGE SCALE GENOMIC DNA]</scope>
    <source>
        <tissue evidence="2">Leaves</tissue>
    </source>
</reference>
<protein>
    <recommendedName>
        <fullName evidence="1">Putative plant transposon protein domain-containing protein</fullName>
    </recommendedName>
</protein>